<dbReference type="AlphaFoldDB" id="A0A428ZU43"/>
<name>A0A428ZU43_KIBAR</name>
<dbReference type="PROSITE" id="PS50093">
    <property type="entry name" value="PKD"/>
    <property type="match status" value="1"/>
</dbReference>
<comment type="caution">
    <text evidence="3">The sequence shown here is derived from an EMBL/GenBank/DDBJ whole genome shotgun (WGS) entry which is preliminary data.</text>
</comment>
<dbReference type="PANTHER" id="PTHR30344">
    <property type="entry name" value="6-PHOSPHOGLUCONOLACTONASE-RELATED"/>
    <property type="match status" value="1"/>
</dbReference>
<dbReference type="EMBL" id="QHKI01000001">
    <property type="protein sequence ID" value="RSM91562.1"/>
    <property type="molecule type" value="Genomic_DNA"/>
</dbReference>
<dbReference type="SUPFAM" id="SSF63829">
    <property type="entry name" value="Calcium-dependent phosphotriesterase"/>
    <property type="match status" value="1"/>
</dbReference>
<feature type="domain" description="PKD" evidence="2">
    <location>
        <begin position="409"/>
        <end position="481"/>
    </location>
</feature>
<dbReference type="Gene3D" id="2.60.40.10">
    <property type="entry name" value="Immunoglobulins"/>
    <property type="match status" value="1"/>
</dbReference>
<reference evidence="3 4" key="1">
    <citation type="submission" date="2018-05" db="EMBL/GenBank/DDBJ databases">
        <title>Evolution of GPA BGCs.</title>
        <authorList>
            <person name="Waglechner N."/>
            <person name="Wright G.D."/>
        </authorList>
    </citation>
    <scope>NUCLEOTIDE SEQUENCE [LARGE SCALE GENOMIC DNA]</scope>
    <source>
        <strain evidence="3 4">A82846</strain>
    </source>
</reference>
<comment type="similarity">
    <text evidence="1">Belongs to the cycloisomerase 2 family.</text>
</comment>
<dbReference type="SUPFAM" id="SSF49299">
    <property type="entry name" value="PKD domain"/>
    <property type="match status" value="1"/>
</dbReference>
<dbReference type="GO" id="GO:0017057">
    <property type="term" value="F:6-phosphogluconolactonase activity"/>
    <property type="evidence" value="ECO:0007669"/>
    <property type="project" value="TreeGrafter"/>
</dbReference>
<dbReference type="InterPro" id="IPR035986">
    <property type="entry name" value="PKD_dom_sf"/>
</dbReference>
<dbReference type="GO" id="GO:0005975">
    <property type="term" value="P:carbohydrate metabolic process"/>
    <property type="evidence" value="ECO:0007669"/>
    <property type="project" value="UniProtKB-ARBA"/>
</dbReference>
<dbReference type="OrthoDB" id="3395603at2"/>
<organism evidence="3 4">
    <name type="scientific">Kibdelosporangium aridum</name>
    <dbReference type="NCBI Taxonomy" id="2030"/>
    <lineage>
        <taxon>Bacteria</taxon>
        <taxon>Bacillati</taxon>
        <taxon>Actinomycetota</taxon>
        <taxon>Actinomycetes</taxon>
        <taxon>Pseudonocardiales</taxon>
        <taxon>Pseudonocardiaceae</taxon>
        <taxon>Kibdelosporangium</taxon>
    </lineage>
</organism>
<dbReference type="InterPro" id="IPR000601">
    <property type="entry name" value="PKD_dom"/>
</dbReference>
<dbReference type="InterPro" id="IPR019405">
    <property type="entry name" value="Lactonase_7-beta_prop"/>
</dbReference>
<dbReference type="InterPro" id="IPR011048">
    <property type="entry name" value="Haem_d1_sf"/>
</dbReference>
<dbReference type="CDD" id="cd00146">
    <property type="entry name" value="PKD"/>
    <property type="match status" value="1"/>
</dbReference>
<protein>
    <recommendedName>
        <fullName evidence="2">PKD domain-containing protein</fullName>
    </recommendedName>
</protein>
<evidence type="ECO:0000313" key="4">
    <source>
        <dbReference type="Proteomes" id="UP000287547"/>
    </source>
</evidence>
<accession>A0A428ZU43</accession>
<evidence type="ECO:0000313" key="3">
    <source>
        <dbReference type="EMBL" id="RSM91562.1"/>
    </source>
</evidence>
<dbReference type="InterPro" id="IPR015943">
    <property type="entry name" value="WD40/YVTN_repeat-like_dom_sf"/>
</dbReference>
<dbReference type="InterPro" id="IPR050282">
    <property type="entry name" value="Cycloisomerase_2"/>
</dbReference>
<gene>
    <name evidence="3" type="ORF">DMH04_00765</name>
</gene>
<dbReference type="Proteomes" id="UP000287547">
    <property type="component" value="Unassembled WGS sequence"/>
</dbReference>
<evidence type="ECO:0000256" key="1">
    <source>
        <dbReference type="ARBA" id="ARBA00005564"/>
    </source>
</evidence>
<dbReference type="InterPro" id="IPR022409">
    <property type="entry name" value="PKD/Chitinase_dom"/>
</dbReference>
<dbReference type="SMART" id="SM00089">
    <property type="entry name" value="PKD"/>
    <property type="match status" value="1"/>
</dbReference>
<dbReference type="Pfam" id="PF18911">
    <property type="entry name" value="PKD_4"/>
    <property type="match status" value="1"/>
</dbReference>
<proteinExistence type="inferred from homology"/>
<dbReference type="InterPro" id="IPR013783">
    <property type="entry name" value="Ig-like_fold"/>
</dbReference>
<dbReference type="SUPFAM" id="SSF51004">
    <property type="entry name" value="C-terminal (heme d1) domain of cytochrome cd1-nitrite reductase"/>
    <property type="match status" value="1"/>
</dbReference>
<sequence>MTGRTQRRSVADGPGRGHRATLGCVVVVRHGFAAVCLSVVVGTGLVVPTAAADESNGSVGRTVYVTTSGRNFTETGPHNVSVYTVGQGGALDPLGDPVATGAGARGIVFTPNGKYAFVVALEENTVYPYAVASDGGLVRNGQPVETGGDTPVGIAMAPDGRTLYVANLLSEPFGTVTVFAVHPNGTLARRGNPVPTGFPEARNVAVSPDGRFLFVSHGVPGDVDPDVIVTFVIRPDGTLGAARPPVPIGAAGGGIGITPNGVFLYVVCLETDDVHGFRIGYDGSLTPVPGSPFPAPRTPEGVAVTPDGGHLYVASVATRPVHTPEEDGVWTFSIDDKGTLHRVQSRVEAGVGPVGISTTPDGKWLYVSNFFSNNVSGFAIEPTPVPREVAGSPFPANGIGPAFDSVAVLPNQGPTASFTAIPGRTTRFDATGSRDRDGKIARYDWDFGDGTTLRDGGPKPEHVYDRPGVFVVKLVVTDDEGCSVRQVFTGRTALCNGSSAARASKSVVVS</sequence>
<dbReference type="PANTHER" id="PTHR30344:SF1">
    <property type="entry name" value="6-PHOSPHOGLUCONOLACTONASE"/>
    <property type="match status" value="1"/>
</dbReference>
<evidence type="ECO:0000259" key="2">
    <source>
        <dbReference type="PROSITE" id="PS50093"/>
    </source>
</evidence>
<dbReference type="Gene3D" id="2.130.10.10">
    <property type="entry name" value="YVTN repeat-like/Quinoprotein amine dehydrogenase"/>
    <property type="match status" value="3"/>
</dbReference>
<dbReference type="Pfam" id="PF10282">
    <property type="entry name" value="Lactonase"/>
    <property type="match status" value="2"/>
</dbReference>